<dbReference type="InterPro" id="IPR003598">
    <property type="entry name" value="Ig_sub2"/>
</dbReference>
<dbReference type="Ensembl" id="ENSXETT00000027581">
    <property type="protein sequence ID" value="ENSXETP00000027581"/>
    <property type="gene ID" value="ENSXETG00000012606"/>
</dbReference>
<keyword evidence="5" id="KW-0812">Transmembrane</keyword>
<feature type="domain" description="Ig-like" evidence="7">
    <location>
        <begin position="492"/>
        <end position="575"/>
    </location>
</feature>
<feature type="transmembrane region" description="Helical" evidence="5">
    <location>
        <begin position="686"/>
        <end position="706"/>
    </location>
</feature>
<protein>
    <recommendedName>
        <fullName evidence="7">Ig-like domain-containing protein</fullName>
    </recommendedName>
</protein>
<dbReference type="ExpressionAtlas" id="F6V7I2">
    <property type="expression patterns" value="baseline"/>
</dbReference>
<keyword evidence="5" id="KW-0472">Membrane</keyword>
<evidence type="ECO:0000259" key="7">
    <source>
        <dbReference type="PROSITE" id="PS50835"/>
    </source>
</evidence>
<dbReference type="SUPFAM" id="SSF48726">
    <property type="entry name" value="Immunoglobulin"/>
    <property type="match status" value="7"/>
</dbReference>
<dbReference type="Pfam" id="PF13927">
    <property type="entry name" value="Ig_3"/>
    <property type="match status" value="1"/>
</dbReference>
<feature type="domain" description="Ig-like" evidence="7">
    <location>
        <begin position="595"/>
        <end position="670"/>
    </location>
</feature>
<accession>F6V7I2</accession>
<evidence type="ECO:0000256" key="6">
    <source>
        <dbReference type="SAM" id="SignalP"/>
    </source>
</evidence>
<dbReference type="PANTHER" id="PTHR11481:SF115">
    <property type="entry name" value="FC RECEPTOR-LIKE PROTEIN 2"/>
    <property type="match status" value="1"/>
</dbReference>
<evidence type="ECO:0000256" key="1">
    <source>
        <dbReference type="ARBA" id="ARBA00022729"/>
    </source>
</evidence>
<dbReference type="Ensembl" id="ENSXETT00000027576">
    <property type="protein sequence ID" value="ENSXETP00000027576"/>
    <property type="gene ID" value="ENSXETG00000012606"/>
</dbReference>
<dbReference type="GeneTree" id="ENSGT01050000244808"/>
<feature type="signal peptide" evidence="6">
    <location>
        <begin position="1"/>
        <end position="28"/>
    </location>
</feature>
<evidence type="ECO:0000313" key="8">
    <source>
        <dbReference type="Ensembl" id="ENSXETP00000027581"/>
    </source>
</evidence>
<reference evidence="8" key="1">
    <citation type="journal article" date="2010" name="Science">
        <title>The genome of the Western clawed frog Xenopus tropicalis.</title>
        <authorList>
            <person name="Hellsten U."/>
            <person name="Harland R.M."/>
            <person name="Gilchrist M.J."/>
            <person name="Hendrix D."/>
            <person name="Jurka J."/>
            <person name="Kapitonov V."/>
            <person name="Ovcharenko I."/>
            <person name="Putnam N.H."/>
            <person name="Shu S."/>
            <person name="Taher L."/>
            <person name="Blitz I.L."/>
            <person name="Blumberg B."/>
            <person name="Dichmann D.S."/>
            <person name="Dubchak I."/>
            <person name="Amaya E."/>
            <person name="Detter J.C."/>
            <person name="Fletcher R."/>
            <person name="Gerhard D.S."/>
            <person name="Goodstein D."/>
            <person name="Graves T."/>
            <person name="Grigoriev I.V."/>
            <person name="Grimwood J."/>
            <person name="Kawashima T."/>
            <person name="Lindquist E."/>
            <person name="Lucas S.M."/>
            <person name="Mead P.E."/>
            <person name="Mitros T."/>
            <person name="Ogino H."/>
            <person name="Ohta Y."/>
            <person name="Poliakov A.V."/>
            <person name="Pollet N."/>
            <person name="Robert J."/>
            <person name="Salamov A."/>
            <person name="Sater A.K."/>
            <person name="Schmutz J."/>
            <person name="Terry A."/>
            <person name="Vize P.D."/>
            <person name="Warren W.C."/>
            <person name="Wells D."/>
            <person name="Wills A."/>
            <person name="Wilson R.K."/>
            <person name="Zimmerman L.B."/>
            <person name="Zorn A.M."/>
            <person name="Grainger R."/>
            <person name="Grammer T."/>
            <person name="Khokha M.K."/>
            <person name="Richardson P.M."/>
            <person name="Rokhsar D.S."/>
        </authorList>
    </citation>
    <scope>NUCLEOTIDE SEQUENCE [LARGE SCALE GENOMIC DNA]</scope>
    <source>
        <strain evidence="8">Nigerian</strain>
    </source>
</reference>
<dbReference type="Gene3D" id="2.60.40.10">
    <property type="entry name" value="Immunoglobulins"/>
    <property type="match status" value="7"/>
</dbReference>
<dbReference type="FunCoup" id="F6V7I2">
    <property type="interactions" value="42"/>
</dbReference>
<keyword evidence="1 6" id="KW-0732">Signal</keyword>
<keyword evidence="2" id="KW-0677">Repeat</keyword>
<dbReference type="InterPro" id="IPR003599">
    <property type="entry name" value="Ig_sub"/>
</dbReference>
<organism evidence="8">
    <name type="scientific">Xenopus tropicalis</name>
    <name type="common">Western clawed frog</name>
    <name type="synonym">Silurana tropicalis</name>
    <dbReference type="NCBI Taxonomy" id="8364"/>
    <lineage>
        <taxon>Eukaryota</taxon>
        <taxon>Metazoa</taxon>
        <taxon>Chordata</taxon>
        <taxon>Craniata</taxon>
        <taxon>Vertebrata</taxon>
        <taxon>Euteleostomi</taxon>
        <taxon>Amphibia</taxon>
        <taxon>Batrachia</taxon>
        <taxon>Anura</taxon>
        <taxon>Pipoidea</taxon>
        <taxon>Pipidae</taxon>
        <taxon>Xenopodinae</taxon>
        <taxon>Xenopus</taxon>
        <taxon>Silurana</taxon>
    </lineage>
</organism>
<keyword evidence="5" id="KW-1133">Transmembrane helix</keyword>
<dbReference type="PANTHER" id="PTHR11481">
    <property type="entry name" value="IMMUNOGLOBULIN FC RECEPTOR"/>
    <property type="match status" value="1"/>
</dbReference>
<dbReference type="InterPro" id="IPR050488">
    <property type="entry name" value="Ig_Fc_receptor"/>
</dbReference>
<evidence type="ECO:0000256" key="2">
    <source>
        <dbReference type="ARBA" id="ARBA00022737"/>
    </source>
</evidence>
<dbReference type="AlphaFoldDB" id="F6V7I2"/>
<dbReference type="InterPro" id="IPR007110">
    <property type="entry name" value="Ig-like_dom"/>
</dbReference>
<dbReference type="SMART" id="SM00408">
    <property type="entry name" value="IGc2"/>
    <property type="match status" value="7"/>
</dbReference>
<evidence type="ECO:0000256" key="4">
    <source>
        <dbReference type="ARBA" id="ARBA00023319"/>
    </source>
</evidence>
<accession>F6V7S7</accession>
<reference evidence="8" key="2">
    <citation type="submission" date="2011-07" db="UniProtKB">
        <authorList>
            <consortium name="Ensembl"/>
        </authorList>
    </citation>
    <scope>IDENTIFICATION</scope>
</reference>
<dbReference type="PROSITE" id="PS50835">
    <property type="entry name" value="IG_LIKE"/>
    <property type="match status" value="6"/>
</dbReference>
<dbReference type="InterPro" id="IPR036179">
    <property type="entry name" value="Ig-like_dom_sf"/>
</dbReference>
<dbReference type="STRING" id="8364.ENSXETP00000027581"/>
<dbReference type="SMART" id="SM00409">
    <property type="entry name" value="IG"/>
    <property type="match status" value="7"/>
</dbReference>
<dbReference type="HOGENOM" id="CLU_023383_2_1_1"/>
<proteinExistence type="predicted"/>
<dbReference type="Bgee" id="ENSXETG00000012606">
    <property type="expression patterns" value="Expressed in neurula embryo"/>
</dbReference>
<dbReference type="eggNOG" id="ENOG502S65W">
    <property type="taxonomic scope" value="Eukaryota"/>
</dbReference>
<sequence length="715" mass="80591">MLESIMRAIIWHLLLLTALFIETSGAAARPVVSFSPNWTPIFPGESVTLSCNVAPTAQGNLGYSWYCNGQRIHWNQKSLPILPGTEPHSGDYQCQLANYGKSDPMRLDIYIYNDPLILQAPPAVHEGDSLSLRCHSRPGYDTWNPVFYKDNKPIGSPVRGSELHIGRVDVTASGTYRCEKELHYCNYFNPCSIASSDERYILVSELFSTPQLKVRPDQVTEGDHMTITCDTELSPHRATTELQFAFYRNGHNVQGFSLSNQYGVPSAQLEHSGKYTCEVQTPTGSVRKTSSMAHIHIQELFSSPQIKVRPDQVKEGDHMTITCDTKLIPRRATTELQFAFYRNGHNVQGFSLSNQYGVPSAKLKDSGNYACKVKNPSRSVRKRSTMANIQIGELFYNTQIKVRPDPVTEGDHMTITCDTKPSPHRETTELQFAFYRNGHNVQGFSLSNQYGVPSAQLEDSGNYICDIRTPTGNIRKSNGMLYIQIQELFTVPHIKVSSDQVIRGDHMTITCDTKLSPHRETTELQFAFYRNGHNVQGFSLSNQYGVPSAQLEDSGNYTCEVQTPTGSVRKTSSMAHMQIEEFFFGTQIKVSHYPVTEGDNVTITCDTKLNPRRATTELQFAFYRNGHNVQGFSLSNQYGVPSAQLEDSGNYTCEVQTPTDSVRKRSREAHIHIEGRHQIILWKNPLRLILSLFIFILTVCLLFYHIKTHGTRIIL</sequence>
<feature type="chain" id="PRO_5040102606" description="Ig-like domain-containing protein" evidence="6">
    <location>
        <begin position="29"/>
        <end position="715"/>
    </location>
</feature>
<name>F6V7I2_XENTR</name>
<keyword evidence="4" id="KW-0393">Immunoglobulin domain</keyword>
<dbReference type="Pfam" id="PF13895">
    <property type="entry name" value="Ig_2"/>
    <property type="match status" value="6"/>
</dbReference>
<dbReference type="FunFam" id="2.60.40.10:FF:000651">
    <property type="entry name" value="Fc receptor like 1"/>
    <property type="match status" value="4"/>
</dbReference>
<feature type="domain" description="Ig-like" evidence="7">
    <location>
        <begin position="398"/>
        <end position="475"/>
    </location>
</feature>
<dbReference type="InterPro" id="IPR013783">
    <property type="entry name" value="Ig-like_fold"/>
</dbReference>
<feature type="domain" description="Ig-like" evidence="7">
    <location>
        <begin position="304"/>
        <end position="387"/>
    </location>
</feature>
<evidence type="ECO:0000256" key="5">
    <source>
        <dbReference type="SAM" id="Phobius"/>
    </source>
</evidence>
<feature type="domain" description="Ig-like" evidence="7">
    <location>
        <begin position="210"/>
        <end position="293"/>
    </location>
</feature>
<evidence type="ECO:0000256" key="3">
    <source>
        <dbReference type="ARBA" id="ARBA00023157"/>
    </source>
</evidence>
<keyword evidence="3" id="KW-1015">Disulfide bond</keyword>
<feature type="domain" description="Ig-like" evidence="7">
    <location>
        <begin position="30"/>
        <end position="108"/>
    </location>
</feature>